<dbReference type="GO" id="GO:0003983">
    <property type="term" value="F:UTP:glucose-1-phosphate uridylyltransferase activity"/>
    <property type="evidence" value="ECO:0007669"/>
    <property type="project" value="UniProtKB-EC"/>
</dbReference>
<organism evidence="10 11">
    <name type="scientific">Vibrio ezurae NBRC 102218</name>
    <dbReference type="NCBI Taxonomy" id="1219080"/>
    <lineage>
        <taxon>Bacteria</taxon>
        <taxon>Pseudomonadati</taxon>
        <taxon>Pseudomonadota</taxon>
        <taxon>Gammaproteobacteria</taxon>
        <taxon>Vibrionales</taxon>
        <taxon>Vibrionaceae</taxon>
        <taxon>Vibrio</taxon>
    </lineage>
</organism>
<evidence type="ECO:0000256" key="2">
    <source>
        <dbReference type="ARBA" id="ARBA00012415"/>
    </source>
</evidence>
<comment type="caution">
    <text evidence="10">The sequence shown here is derived from an EMBL/GenBank/DDBJ whole genome shotgun (WGS) entry which is preliminary data.</text>
</comment>
<dbReference type="InterPro" id="IPR005771">
    <property type="entry name" value="GalU_uridylyltTrfase_bac/arc"/>
</dbReference>
<dbReference type="CDD" id="cd02541">
    <property type="entry name" value="UGPase_prokaryotic"/>
    <property type="match status" value="1"/>
</dbReference>
<dbReference type="NCBIfam" id="TIGR01099">
    <property type="entry name" value="galU"/>
    <property type="match status" value="1"/>
</dbReference>
<comment type="function">
    <text evidence="6">May play a role in stationary phase survival.</text>
</comment>
<dbReference type="SUPFAM" id="SSF53448">
    <property type="entry name" value="Nucleotide-diphospho-sugar transferases"/>
    <property type="match status" value="1"/>
</dbReference>
<dbReference type="Pfam" id="PF00483">
    <property type="entry name" value="NTP_transferase"/>
    <property type="match status" value="1"/>
</dbReference>
<gene>
    <name evidence="10" type="primary">galU</name>
    <name evidence="10" type="ORF">VEZ01S_38_00090</name>
</gene>
<evidence type="ECO:0000313" key="11">
    <source>
        <dbReference type="Proteomes" id="UP000016562"/>
    </source>
</evidence>
<dbReference type="EC" id="2.7.7.9" evidence="2 8"/>
<protein>
    <recommendedName>
        <fullName evidence="3 8">UTP--glucose-1-phosphate uridylyltransferase</fullName>
        <ecNumber evidence="2 8">2.7.7.9</ecNumber>
    </recommendedName>
    <alternativeName>
        <fullName evidence="8">UDP-glucose pyrophosphorylase</fullName>
    </alternativeName>
</protein>
<evidence type="ECO:0000256" key="6">
    <source>
        <dbReference type="ARBA" id="ARBA00037294"/>
    </source>
</evidence>
<dbReference type="GO" id="GO:0006011">
    <property type="term" value="P:UDP-alpha-D-glucose metabolic process"/>
    <property type="evidence" value="ECO:0007669"/>
    <property type="project" value="InterPro"/>
</dbReference>
<evidence type="ECO:0000259" key="9">
    <source>
        <dbReference type="Pfam" id="PF00483"/>
    </source>
</evidence>
<sequence length="292" mass="32537">MIKKCLFPAAGYGTRFLPATKSMPKEMMPVVNKPLIEYGVEEAIQAGMDAMCIVTGRGKHSIMDHFDKNYELEHQIQGTNKEELLVDIRNVIESANFTYIRQREMKGLGHAILTGRELVGDEPFAVVLADDLCVNEEQGVLAQMAALYKQFRCSIVAVQEVPEDETHKYGVIKGEMIKDDIIRVDDMVEKPEAGTAPSNLAIIGRYILTPDIFDLIEETEPGKGGEIQITDALLKQAKAGCVLAYKFKGTRFDCGSVEGYIEATNYCFENIYLKDKKATELGKKSTLKEPIK</sequence>
<dbReference type="InterPro" id="IPR005835">
    <property type="entry name" value="NTP_transferase_dom"/>
</dbReference>
<evidence type="ECO:0000256" key="5">
    <source>
        <dbReference type="ARBA" id="ARBA00022695"/>
    </source>
</evidence>
<comment type="similarity">
    <text evidence="1 8">Belongs to the UDPGP type 2 family.</text>
</comment>
<dbReference type="AlphaFoldDB" id="U3B3W6"/>
<feature type="domain" description="Nucleotidyl transferase" evidence="9">
    <location>
        <begin position="9"/>
        <end position="265"/>
    </location>
</feature>
<evidence type="ECO:0000256" key="3">
    <source>
        <dbReference type="ARBA" id="ARBA00019048"/>
    </source>
</evidence>
<keyword evidence="5 8" id="KW-0548">Nucleotidyltransferase</keyword>
<dbReference type="eggNOG" id="COG1210">
    <property type="taxonomic scope" value="Bacteria"/>
</dbReference>
<name>U3B3W6_9VIBR</name>
<keyword evidence="11" id="KW-1185">Reference proteome</keyword>
<evidence type="ECO:0000256" key="4">
    <source>
        <dbReference type="ARBA" id="ARBA00022679"/>
    </source>
</evidence>
<evidence type="ECO:0000256" key="8">
    <source>
        <dbReference type="RuleBase" id="RU361259"/>
    </source>
</evidence>
<dbReference type="EMBL" id="BATM01000038">
    <property type="protein sequence ID" value="GAD80620.1"/>
    <property type="molecule type" value="Genomic_DNA"/>
</dbReference>
<dbReference type="Gene3D" id="3.90.550.10">
    <property type="entry name" value="Spore Coat Polysaccharide Biosynthesis Protein SpsA, Chain A"/>
    <property type="match status" value="1"/>
</dbReference>
<evidence type="ECO:0000313" key="10">
    <source>
        <dbReference type="EMBL" id="GAD80620.1"/>
    </source>
</evidence>
<evidence type="ECO:0000256" key="7">
    <source>
        <dbReference type="ARBA" id="ARBA00048128"/>
    </source>
</evidence>
<comment type="catalytic activity">
    <reaction evidence="7 8">
        <text>alpha-D-glucose 1-phosphate + UTP + H(+) = UDP-alpha-D-glucose + diphosphate</text>
        <dbReference type="Rhea" id="RHEA:19889"/>
        <dbReference type="ChEBI" id="CHEBI:15378"/>
        <dbReference type="ChEBI" id="CHEBI:33019"/>
        <dbReference type="ChEBI" id="CHEBI:46398"/>
        <dbReference type="ChEBI" id="CHEBI:58601"/>
        <dbReference type="ChEBI" id="CHEBI:58885"/>
        <dbReference type="EC" id="2.7.7.9"/>
    </reaction>
</comment>
<dbReference type="PANTHER" id="PTHR43197">
    <property type="entry name" value="UTP--GLUCOSE-1-PHOSPHATE URIDYLYLTRANSFERASE"/>
    <property type="match status" value="1"/>
</dbReference>
<keyword evidence="4 8" id="KW-0808">Transferase</keyword>
<dbReference type="PANTHER" id="PTHR43197:SF1">
    <property type="entry name" value="UTP--GLUCOSE-1-PHOSPHATE URIDYLYLTRANSFERASE"/>
    <property type="match status" value="1"/>
</dbReference>
<reference evidence="10 11" key="1">
    <citation type="submission" date="2013-09" db="EMBL/GenBank/DDBJ databases">
        <title>Whole genome shotgun sequence of Vibrio ezurae NBRC 102218.</title>
        <authorList>
            <person name="Yoshida I."/>
            <person name="Hosoyama A."/>
            <person name="Numata M."/>
            <person name="Hashimoto M."/>
            <person name="Hosoyama Y."/>
            <person name="Tsuchikane K."/>
            <person name="Noguchi M."/>
            <person name="Hirakata S."/>
            <person name="Ichikawa N."/>
            <person name="Ohji S."/>
            <person name="Yamazoe A."/>
            <person name="Fujita N."/>
        </authorList>
    </citation>
    <scope>NUCLEOTIDE SEQUENCE [LARGE SCALE GENOMIC DNA]</scope>
    <source>
        <strain evidence="10 11">NBRC 102218</strain>
    </source>
</reference>
<dbReference type="OrthoDB" id="9803306at2"/>
<dbReference type="FunFam" id="3.90.550.10:FF:000045">
    <property type="entry name" value="UTP--glucose-1-phosphate uridylyltransferase"/>
    <property type="match status" value="1"/>
</dbReference>
<accession>U3B3W6</accession>
<proteinExistence type="inferred from homology"/>
<dbReference type="RefSeq" id="WP_021714323.1">
    <property type="nucleotide sequence ID" value="NZ_BATM01000038.1"/>
</dbReference>
<dbReference type="InterPro" id="IPR029044">
    <property type="entry name" value="Nucleotide-diphossugar_trans"/>
</dbReference>
<dbReference type="STRING" id="1219080.VEZ01S_38_00090"/>
<evidence type="ECO:0000256" key="1">
    <source>
        <dbReference type="ARBA" id="ARBA00006890"/>
    </source>
</evidence>
<dbReference type="Proteomes" id="UP000016562">
    <property type="component" value="Unassembled WGS sequence"/>
</dbReference>